<keyword evidence="3" id="KW-1185">Reference proteome</keyword>
<gene>
    <name evidence="2" type="ORF">ACFQDI_05290</name>
</gene>
<sequence>MSASVLKLEKRLGISLPADYRSFLVAHRDRLLDHARVFLPPRSGVVDSLLTADELLKNDDRKQIGIPEKSLMCIGGNLLGGYLYTKVSSDALGQIHYMERYEFREQFPSFSAFLDDTQPEAA</sequence>
<feature type="domain" description="Knr4/Smi1-like" evidence="1">
    <location>
        <begin position="5"/>
        <end position="115"/>
    </location>
</feature>
<dbReference type="Proteomes" id="UP001596052">
    <property type="component" value="Unassembled WGS sequence"/>
</dbReference>
<protein>
    <submittedName>
        <fullName evidence="2">SMI1/KNR4 family protein</fullName>
    </submittedName>
</protein>
<evidence type="ECO:0000313" key="2">
    <source>
        <dbReference type="EMBL" id="MFC5454262.1"/>
    </source>
</evidence>
<dbReference type="RefSeq" id="WP_377164170.1">
    <property type="nucleotide sequence ID" value="NZ_JBHSMQ010000002.1"/>
</dbReference>
<accession>A0ABW0KNI1</accession>
<evidence type="ECO:0000313" key="3">
    <source>
        <dbReference type="Proteomes" id="UP001596052"/>
    </source>
</evidence>
<organism evidence="2 3">
    <name type="scientific">Prosthecobacter fluviatilis</name>
    <dbReference type="NCBI Taxonomy" id="445931"/>
    <lineage>
        <taxon>Bacteria</taxon>
        <taxon>Pseudomonadati</taxon>
        <taxon>Verrucomicrobiota</taxon>
        <taxon>Verrucomicrobiia</taxon>
        <taxon>Verrucomicrobiales</taxon>
        <taxon>Verrucomicrobiaceae</taxon>
        <taxon>Prosthecobacter</taxon>
    </lineage>
</organism>
<dbReference type="EMBL" id="JBHSMQ010000002">
    <property type="protein sequence ID" value="MFC5454262.1"/>
    <property type="molecule type" value="Genomic_DNA"/>
</dbReference>
<dbReference type="InterPro" id="IPR037883">
    <property type="entry name" value="Knr4/Smi1-like_sf"/>
</dbReference>
<comment type="caution">
    <text evidence="2">The sequence shown here is derived from an EMBL/GenBank/DDBJ whole genome shotgun (WGS) entry which is preliminary data.</text>
</comment>
<dbReference type="Pfam" id="PF09346">
    <property type="entry name" value="SMI1_KNR4"/>
    <property type="match status" value="1"/>
</dbReference>
<name>A0ABW0KNI1_9BACT</name>
<proteinExistence type="predicted"/>
<reference evidence="3" key="1">
    <citation type="journal article" date="2019" name="Int. J. Syst. Evol. Microbiol.">
        <title>The Global Catalogue of Microorganisms (GCM) 10K type strain sequencing project: providing services to taxonomists for standard genome sequencing and annotation.</title>
        <authorList>
            <consortium name="The Broad Institute Genomics Platform"/>
            <consortium name="The Broad Institute Genome Sequencing Center for Infectious Disease"/>
            <person name="Wu L."/>
            <person name="Ma J."/>
        </authorList>
    </citation>
    <scope>NUCLEOTIDE SEQUENCE [LARGE SCALE GENOMIC DNA]</scope>
    <source>
        <strain evidence="3">CGMCC 4.1469</strain>
    </source>
</reference>
<dbReference type="Gene3D" id="3.40.1580.10">
    <property type="entry name" value="SMI1/KNR4-like"/>
    <property type="match status" value="1"/>
</dbReference>
<evidence type="ECO:0000259" key="1">
    <source>
        <dbReference type="Pfam" id="PF09346"/>
    </source>
</evidence>
<dbReference type="SUPFAM" id="SSF160631">
    <property type="entry name" value="SMI1/KNR4-like"/>
    <property type="match status" value="1"/>
</dbReference>
<dbReference type="InterPro" id="IPR018958">
    <property type="entry name" value="Knr4/Smi1-like_dom"/>
</dbReference>